<evidence type="ECO:0000256" key="3">
    <source>
        <dbReference type="ARBA" id="ARBA00022676"/>
    </source>
</evidence>
<reference evidence="13 14" key="1">
    <citation type="submission" date="2018-06" db="EMBL/GenBank/DDBJ databases">
        <title>Genomic Encyclopedia of Archaeal and Bacterial Type Strains, Phase II (KMG-II): from individual species to whole genera.</title>
        <authorList>
            <person name="Goeker M."/>
        </authorList>
    </citation>
    <scope>NUCLEOTIDE SEQUENCE [LARGE SCALE GENOMIC DNA]</scope>
    <source>
        <strain evidence="13 14">DSM 13087</strain>
    </source>
</reference>
<dbReference type="NCBIfam" id="TIGR02070">
    <property type="entry name" value="mono_pep_trsgly"/>
    <property type="match status" value="1"/>
</dbReference>
<keyword evidence="4 11" id="KW-0808">Transferase</keyword>
<dbReference type="PANTHER" id="PTHR30400">
    <property type="entry name" value="MONOFUNCTIONAL BIOSYNTHETIC PEPTIDOGLYCAN TRANSGLYCOSYLASE"/>
    <property type="match status" value="1"/>
</dbReference>
<gene>
    <name evidence="11" type="primary">mtgA</name>
    <name evidence="13" type="ORF">LY56_03082</name>
</gene>
<evidence type="ECO:0000256" key="9">
    <source>
        <dbReference type="ARBA" id="ARBA00023136"/>
    </source>
</evidence>
<feature type="transmembrane region" description="Helical" evidence="11">
    <location>
        <begin position="37"/>
        <end position="58"/>
    </location>
</feature>
<name>A0A2W7PRQ8_9RHOB</name>
<keyword evidence="9 11" id="KW-0472">Membrane</keyword>
<keyword evidence="7 11" id="KW-0573">Peptidoglycan synthesis</keyword>
<evidence type="ECO:0000256" key="6">
    <source>
        <dbReference type="ARBA" id="ARBA00022960"/>
    </source>
</evidence>
<dbReference type="STRING" id="121821.GCA_001870675_03137"/>
<dbReference type="GO" id="GO:0008955">
    <property type="term" value="F:peptidoglycan glycosyltransferase activity"/>
    <property type="evidence" value="ECO:0007669"/>
    <property type="project" value="UniProtKB-UniRule"/>
</dbReference>
<proteinExistence type="inferred from homology"/>
<comment type="catalytic activity">
    <reaction evidence="11">
        <text>[GlcNAc-(1-&gt;4)-Mur2Ac(oyl-L-Ala-gamma-D-Glu-L-Lys-D-Ala-D-Ala)](n)-di-trans,octa-cis-undecaprenyl diphosphate + beta-D-GlcNAc-(1-&gt;4)-Mur2Ac(oyl-L-Ala-gamma-D-Glu-L-Lys-D-Ala-D-Ala)-di-trans,octa-cis-undecaprenyl diphosphate = [GlcNAc-(1-&gt;4)-Mur2Ac(oyl-L-Ala-gamma-D-Glu-L-Lys-D-Ala-D-Ala)](n+1)-di-trans,octa-cis-undecaprenyl diphosphate + di-trans,octa-cis-undecaprenyl diphosphate + H(+)</text>
        <dbReference type="Rhea" id="RHEA:23708"/>
        <dbReference type="Rhea" id="RHEA-COMP:9602"/>
        <dbReference type="Rhea" id="RHEA-COMP:9603"/>
        <dbReference type="ChEBI" id="CHEBI:15378"/>
        <dbReference type="ChEBI" id="CHEBI:58405"/>
        <dbReference type="ChEBI" id="CHEBI:60033"/>
        <dbReference type="ChEBI" id="CHEBI:78435"/>
        <dbReference type="EC" id="2.4.99.28"/>
    </reaction>
</comment>
<keyword evidence="2 11" id="KW-0997">Cell inner membrane</keyword>
<keyword evidence="10 11" id="KW-0961">Cell wall biogenesis/degradation</keyword>
<evidence type="ECO:0000313" key="14">
    <source>
        <dbReference type="Proteomes" id="UP000249364"/>
    </source>
</evidence>
<dbReference type="InterPro" id="IPR023346">
    <property type="entry name" value="Lysozyme-like_dom_sf"/>
</dbReference>
<dbReference type="GO" id="GO:0005886">
    <property type="term" value="C:plasma membrane"/>
    <property type="evidence" value="ECO:0007669"/>
    <property type="project" value="UniProtKB-SubCell"/>
</dbReference>
<protein>
    <recommendedName>
        <fullName evidence="11">Biosynthetic peptidoglycan transglycosylase</fullName>
        <ecNumber evidence="11">2.4.99.28</ecNumber>
    </recommendedName>
    <alternativeName>
        <fullName evidence="11">Glycan polymerase</fullName>
    </alternativeName>
    <alternativeName>
        <fullName evidence="11">Peptidoglycan glycosyltransferase MtgA</fullName>
        <shortName evidence="11">PGT</shortName>
    </alternativeName>
</protein>
<dbReference type="InterPro" id="IPR036950">
    <property type="entry name" value="PBP_transglycosylase"/>
</dbReference>
<dbReference type="GO" id="GO:0009252">
    <property type="term" value="P:peptidoglycan biosynthetic process"/>
    <property type="evidence" value="ECO:0007669"/>
    <property type="project" value="UniProtKB-UniRule"/>
</dbReference>
<keyword evidence="14" id="KW-1185">Reference proteome</keyword>
<dbReference type="EMBL" id="QKZQ01000018">
    <property type="protein sequence ID" value="PZX38063.1"/>
    <property type="molecule type" value="Genomic_DNA"/>
</dbReference>
<evidence type="ECO:0000256" key="8">
    <source>
        <dbReference type="ARBA" id="ARBA00022989"/>
    </source>
</evidence>
<evidence type="ECO:0000313" key="13">
    <source>
        <dbReference type="EMBL" id="PZX38063.1"/>
    </source>
</evidence>
<dbReference type="GO" id="GO:0008360">
    <property type="term" value="P:regulation of cell shape"/>
    <property type="evidence" value="ECO:0007669"/>
    <property type="project" value="UniProtKB-KW"/>
</dbReference>
<comment type="subcellular location">
    <subcellularLocation>
        <location evidence="11">Cell inner membrane</location>
        <topology evidence="11">Single-pass membrane protein</topology>
    </subcellularLocation>
</comment>
<keyword evidence="1 11" id="KW-1003">Cell membrane</keyword>
<keyword evidence="6 11" id="KW-0133">Cell shape</keyword>
<comment type="similarity">
    <text evidence="11">Belongs to the glycosyltransferase 51 family.</text>
</comment>
<dbReference type="OrthoDB" id="9766909at2"/>
<dbReference type="AlphaFoldDB" id="A0A2W7PRQ8"/>
<comment type="pathway">
    <text evidence="11">Cell wall biogenesis; peptidoglycan biosynthesis.</text>
</comment>
<dbReference type="Gene3D" id="1.10.3810.10">
    <property type="entry name" value="Biosynthetic peptidoglycan transglycosylase-like"/>
    <property type="match status" value="1"/>
</dbReference>
<keyword evidence="3 11" id="KW-0328">Glycosyltransferase</keyword>
<evidence type="ECO:0000256" key="2">
    <source>
        <dbReference type="ARBA" id="ARBA00022519"/>
    </source>
</evidence>
<evidence type="ECO:0000259" key="12">
    <source>
        <dbReference type="Pfam" id="PF00912"/>
    </source>
</evidence>
<dbReference type="PANTHER" id="PTHR30400:SF0">
    <property type="entry name" value="BIOSYNTHETIC PEPTIDOGLYCAN TRANSGLYCOSYLASE"/>
    <property type="match status" value="1"/>
</dbReference>
<dbReference type="UniPathway" id="UPA00219"/>
<dbReference type="RefSeq" id="WP_084386497.1">
    <property type="nucleotide sequence ID" value="NZ_MEHT01000045.1"/>
</dbReference>
<dbReference type="GO" id="GO:0071555">
    <property type="term" value="P:cell wall organization"/>
    <property type="evidence" value="ECO:0007669"/>
    <property type="project" value="UniProtKB-KW"/>
</dbReference>
<feature type="domain" description="Glycosyl transferase family 51" evidence="12">
    <location>
        <begin position="73"/>
        <end position="233"/>
    </location>
</feature>
<keyword evidence="5 11" id="KW-0812">Transmembrane</keyword>
<dbReference type="SUPFAM" id="SSF53955">
    <property type="entry name" value="Lysozyme-like"/>
    <property type="match status" value="1"/>
</dbReference>
<comment type="function">
    <text evidence="11">Peptidoglycan polymerase that catalyzes glycan chain elongation from lipid-linked precursors.</text>
</comment>
<dbReference type="HAMAP" id="MF_00766">
    <property type="entry name" value="PGT_MtgA"/>
    <property type="match status" value="1"/>
</dbReference>
<organism evidence="13 14">
    <name type="scientific">Roseinatronobacter thiooxidans</name>
    <dbReference type="NCBI Taxonomy" id="121821"/>
    <lineage>
        <taxon>Bacteria</taxon>
        <taxon>Pseudomonadati</taxon>
        <taxon>Pseudomonadota</taxon>
        <taxon>Alphaproteobacteria</taxon>
        <taxon>Rhodobacterales</taxon>
        <taxon>Paracoccaceae</taxon>
        <taxon>Roseinatronobacter</taxon>
    </lineage>
</organism>
<keyword evidence="8 11" id="KW-1133">Transmembrane helix</keyword>
<evidence type="ECO:0000256" key="1">
    <source>
        <dbReference type="ARBA" id="ARBA00022475"/>
    </source>
</evidence>
<dbReference type="Pfam" id="PF00912">
    <property type="entry name" value="Transgly"/>
    <property type="match status" value="1"/>
</dbReference>
<evidence type="ECO:0000256" key="10">
    <source>
        <dbReference type="ARBA" id="ARBA00023316"/>
    </source>
</evidence>
<evidence type="ECO:0000256" key="5">
    <source>
        <dbReference type="ARBA" id="ARBA00022692"/>
    </source>
</evidence>
<dbReference type="Proteomes" id="UP000249364">
    <property type="component" value="Unassembled WGS sequence"/>
</dbReference>
<sequence>MSRPSTKSKPKKAPKSAPRRNVLDRAADGLRWVRRKFWRSLAVVFLVLVAWVLLYRFVAPPGGIYMFQEYRRIGEIQRQWVPMDQIAPVMARSVIAAEDANFCLHWGFDMAEIRKVIAQGSTRGASTLSQQTVKNVFLWHGRDWVRKALESGFTLMVEALWPKRRILEVYLNIAEFDEGVFGVEAAAQRYFRVSARDLTAVQAARLAAVLPSPKTRDAANPTQFLRNRSASIVDGAATIARDGRADCIGG</sequence>
<evidence type="ECO:0000256" key="4">
    <source>
        <dbReference type="ARBA" id="ARBA00022679"/>
    </source>
</evidence>
<dbReference type="InterPro" id="IPR011812">
    <property type="entry name" value="Pep_trsgly"/>
</dbReference>
<evidence type="ECO:0000256" key="11">
    <source>
        <dbReference type="HAMAP-Rule" id="MF_00766"/>
    </source>
</evidence>
<dbReference type="GO" id="GO:0016763">
    <property type="term" value="F:pentosyltransferase activity"/>
    <property type="evidence" value="ECO:0007669"/>
    <property type="project" value="InterPro"/>
</dbReference>
<accession>A0A2W7PRQ8</accession>
<evidence type="ECO:0000256" key="7">
    <source>
        <dbReference type="ARBA" id="ARBA00022984"/>
    </source>
</evidence>
<dbReference type="GO" id="GO:0009274">
    <property type="term" value="C:peptidoglycan-based cell wall"/>
    <property type="evidence" value="ECO:0007669"/>
    <property type="project" value="InterPro"/>
</dbReference>
<dbReference type="InterPro" id="IPR001264">
    <property type="entry name" value="Glyco_trans_51"/>
</dbReference>
<comment type="caution">
    <text evidence="13">The sequence shown here is derived from an EMBL/GenBank/DDBJ whole genome shotgun (WGS) entry which is preliminary data.</text>
</comment>
<dbReference type="EC" id="2.4.99.28" evidence="11"/>